<evidence type="ECO:0000313" key="4">
    <source>
        <dbReference type="Proteomes" id="UP000242188"/>
    </source>
</evidence>
<dbReference type="GO" id="GO:0002098">
    <property type="term" value="P:tRNA wobble uridine modification"/>
    <property type="evidence" value="ECO:0007669"/>
    <property type="project" value="InterPro"/>
</dbReference>
<evidence type="ECO:0000259" key="2">
    <source>
        <dbReference type="PROSITE" id="PS50206"/>
    </source>
</evidence>
<accession>A0A210QAJ7</accession>
<dbReference type="PROSITE" id="PS50206">
    <property type="entry name" value="RHODANESE_3"/>
    <property type="match status" value="1"/>
</dbReference>
<dbReference type="Pfam" id="PF26341">
    <property type="entry name" value="AAA_SelU"/>
    <property type="match status" value="1"/>
</dbReference>
<organism evidence="3 4">
    <name type="scientific">Mizuhopecten yessoensis</name>
    <name type="common">Japanese scallop</name>
    <name type="synonym">Patinopecten yessoensis</name>
    <dbReference type="NCBI Taxonomy" id="6573"/>
    <lineage>
        <taxon>Eukaryota</taxon>
        <taxon>Metazoa</taxon>
        <taxon>Spiralia</taxon>
        <taxon>Lophotrochozoa</taxon>
        <taxon>Mollusca</taxon>
        <taxon>Bivalvia</taxon>
        <taxon>Autobranchia</taxon>
        <taxon>Pteriomorphia</taxon>
        <taxon>Pectinida</taxon>
        <taxon>Pectinoidea</taxon>
        <taxon>Pectinidae</taxon>
        <taxon>Mizuhopecten</taxon>
    </lineage>
</organism>
<dbReference type="PANTHER" id="PTHR30401:SF0">
    <property type="entry name" value="TRNA 2-SELENOURIDINE SYNTHASE"/>
    <property type="match status" value="1"/>
</dbReference>
<dbReference type="OrthoDB" id="566238at2759"/>
<dbReference type="GO" id="GO:0043828">
    <property type="term" value="F:tRNA 2-selenouridine synthase activity"/>
    <property type="evidence" value="ECO:0007669"/>
    <property type="project" value="InterPro"/>
</dbReference>
<dbReference type="PANTHER" id="PTHR30401">
    <property type="entry name" value="TRNA 2-SELENOURIDINE SYNTHASE"/>
    <property type="match status" value="1"/>
</dbReference>
<gene>
    <name evidence="3" type="ORF">KP79_PYT09052</name>
</gene>
<protein>
    <submittedName>
        <fullName evidence="3">tRNA 2-selenouridine synthase</fullName>
    </submittedName>
</protein>
<dbReference type="Gene3D" id="3.40.250.10">
    <property type="entry name" value="Rhodanese-like domain"/>
    <property type="match status" value="1"/>
</dbReference>
<dbReference type="InterPro" id="IPR017582">
    <property type="entry name" value="SelU"/>
</dbReference>
<dbReference type="SUPFAM" id="SSF52821">
    <property type="entry name" value="Rhodanese/Cell cycle control phosphatase"/>
    <property type="match status" value="1"/>
</dbReference>
<dbReference type="InterPro" id="IPR058840">
    <property type="entry name" value="AAA_SelU"/>
</dbReference>
<dbReference type="InterPro" id="IPR036873">
    <property type="entry name" value="Rhodanese-like_dom_sf"/>
</dbReference>
<sequence>MNRRLLRNWKQQAFVSVFKRRETTAVLKRRETTSDIRRVHYPFPCSVTDVIDLRSEELFKRNHIHGAINIPLVDNVLGKGEHNIAWNTNKYFAQKEMFAEYINTSLSEYFIRNKSQNFCPLVYCDKGSLISKIATHIAMDAGLDVLYVLNNGYISYRKQVLKDLRTLSLQFTFKVISGLTGTGKTFLLTKMSEKGHQVLDLECLAKHKGSMLGLWYGETQPCNDRWQSLLRNALANFDPSKPVWVESESQRIGKLCIPPILFEQICKGDRFKIILPIEERIKCSLRDYPYWKEDTDTLISIVHKLETYCGQEKVNYWISLIESERWEEFVHQLLVEHYDPTYTRSQNKNKLTNSEIQVYMENQSEEVVKSTINFLTELPGTTELKTQ</sequence>
<dbReference type="NCBIfam" id="NF008752">
    <property type="entry name" value="PRK11784.1-4"/>
    <property type="match status" value="1"/>
</dbReference>
<dbReference type="Proteomes" id="UP000242188">
    <property type="component" value="Unassembled WGS sequence"/>
</dbReference>
<evidence type="ECO:0000256" key="1">
    <source>
        <dbReference type="ARBA" id="ARBA00023266"/>
    </source>
</evidence>
<dbReference type="STRING" id="6573.A0A210QAJ7"/>
<feature type="domain" description="Rhodanese" evidence="2">
    <location>
        <begin position="50"/>
        <end position="165"/>
    </location>
</feature>
<dbReference type="AlphaFoldDB" id="A0A210QAJ7"/>
<comment type="caution">
    <text evidence="3">The sequence shown here is derived from an EMBL/GenBank/DDBJ whole genome shotgun (WGS) entry which is preliminary data.</text>
</comment>
<dbReference type="EMBL" id="NEDP02004406">
    <property type="protein sequence ID" value="OWF45752.1"/>
    <property type="molecule type" value="Genomic_DNA"/>
</dbReference>
<dbReference type="SMART" id="SM00450">
    <property type="entry name" value="RHOD"/>
    <property type="match status" value="1"/>
</dbReference>
<dbReference type="InterPro" id="IPR001763">
    <property type="entry name" value="Rhodanese-like_dom"/>
</dbReference>
<dbReference type="Pfam" id="PF00581">
    <property type="entry name" value="Rhodanese"/>
    <property type="match status" value="1"/>
</dbReference>
<evidence type="ECO:0000313" key="3">
    <source>
        <dbReference type="EMBL" id="OWF45752.1"/>
    </source>
</evidence>
<name>A0A210QAJ7_MIZYE</name>
<reference evidence="3 4" key="1">
    <citation type="journal article" date="2017" name="Nat. Ecol. Evol.">
        <title>Scallop genome provides insights into evolution of bilaterian karyotype and development.</title>
        <authorList>
            <person name="Wang S."/>
            <person name="Zhang J."/>
            <person name="Jiao W."/>
            <person name="Li J."/>
            <person name="Xun X."/>
            <person name="Sun Y."/>
            <person name="Guo X."/>
            <person name="Huan P."/>
            <person name="Dong B."/>
            <person name="Zhang L."/>
            <person name="Hu X."/>
            <person name="Sun X."/>
            <person name="Wang J."/>
            <person name="Zhao C."/>
            <person name="Wang Y."/>
            <person name="Wang D."/>
            <person name="Huang X."/>
            <person name="Wang R."/>
            <person name="Lv J."/>
            <person name="Li Y."/>
            <person name="Zhang Z."/>
            <person name="Liu B."/>
            <person name="Lu W."/>
            <person name="Hui Y."/>
            <person name="Liang J."/>
            <person name="Zhou Z."/>
            <person name="Hou R."/>
            <person name="Li X."/>
            <person name="Liu Y."/>
            <person name="Li H."/>
            <person name="Ning X."/>
            <person name="Lin Y."/>
            <person name="Zhao L."/>
            <person name="Xing Q."/>
            <person name="Dou J."/>
            <person name="Li Y."/>
            <person name="Mao J."/>
            <person name="Guo H."/>
            <person name="Dou H."/>
            <person name="Li T."/>
            <person name="Mu C."/>
            <person name="Jiang W."/>
            <person name="Fu Q."/>
            <person name="Fu X."/>
            <person name="Miao Y."/>
            <person name="Liu J."/>
            <person name="Yu Q."/>
            <person name="Li R."/>
            <person name="Liao H."/>
            <person name="Li X."/>
            <person name="Kong Y."/>
            <person name="Jiang Z."/>
            <person name="Chourrout D."/>
            <person name="Li R."/>
            <person name="Bao Z."/>
        </authorList>
    </citation>
    <scope>NUCLEOTIDE SEQUENCE [LARGE SCALE GENOMIC DNA]</scope>
    <source>
        <strain evidence="3 4">PY_sf001</strain>
    </source>
</reference>
<keyword evidence="1" id="KW-0711">Selenium</keyword>
<dbReference type="NCBIfam" id="TIGR03167">
    <property type="entry name" value="tRNA_sel_U_synt"/>
    <property type="match status" value="1"/>
</dbReference>
<proteinExistence type="predicted"/>
<keyword evidence="4" id="KW-1185">Reference proteome</keyword>